<sequence length="502" mass="57217">MRQLFLLYLLAIITGCGVAKSSFSPEKKYSPEALQKDYAIYRKTLEEAHPGLYWYTSKDSMDFFFDKGRALLNDSLSESAFRKILSYVTAKINCGHTAVRPSKSFLKYQDTVRVGRVFPISLKLWQDTAVVAANLNRRDTILKRGTIITSINGMPMDSIVDTLFSYLGTDGYNRTNKYQVLSNRGFFGSLYSTIFGYPSYYRIGFIDSAGRSGTVQVRPYLPVADTTVRSQAFPRRQMPQPSRRERKQMRRNNVRLLKMDTTTHVAMMDLNSFGRGYGLKPFFRRSFKALRKNNITHLIIDVRGNGGGSVTNSTLLTKFIADHPFKVSDSLYAVKKRKTYSRYIESDFFNRLFMTLFATKRKDGRYHFRYYERHAFKPKKRNHFNGKTYILIGGNSFSATTLFAGAVKDQENVTLVGEETGGGAYGNSAWLIPDMTLPNTKVRFRLPLFRLVIDKNVPKDGRGVQPEIPSLPTVDAVRKGVDYKLEKTMQLINESKAGNAQQ</sequence>
<gene>
    <name evidence="3" type="ORF">LZZ85_02005</name>
</gene>
<dbReference type="SUPFAM" id="SSF52096">
    <property type="entry name" value="ClpP/crotonase"/>
    <property type="match status" value="1"/>
</dbReference>
<dbReference type="InterPro" id="IPR029045">
    <property type="entry name" value="ClpP/crotonase-like_dom_sf"/>
</dbReference>
<feature type="region of interest" description="Disordered" evidence="1">
    <location>
        <begin position="231"/>
        <end position="251"/>
    </location>
</feature>
<reference evidence="3" key="1">
    <citation type="submission" date="2022-01" db="EMBL/GenBank/DDBJ databases">
        <authorList>
            <person name="Jo J.-H."/>
            <person name="Im W.-T."/>
        </authorList>
    </citation>
    <scope>NUCLEOTIDE SEQUENCE</scope>
    <source>
        <strain evidence="3">NA20</strain>
    </source>
</reference>
<dbReference type="Gene3D" id="3.90.226.10">
    <property type="entry name" value="2-enoyl-CoA Hydratase, Chain A, domain 1"/>
    <property type="match status" value="1"/>
</dbReference>
<evidence type="ECO:0000256" key="1">
    <source>
        <dbReference type="SAM" id="MobiDB-lite"/>
    </source>
</evidence>
<accession>A0ABS9KL30</accession>
<dbReference type="PANTHER" id="PTHR32060:SF30">
    <property type="entry name" value="CARBOXY-TERMINAL PROCESSING PROTEASE CTPA"/>
    <property type="match status" value="1"/>
</dbReference>
<proteinExistence type="predicted"/>
<evidence type="ECO:0000313" key="3">
    <source>
        <dbReference type="EMBL" id="MCG2613026.1"/>
    </source>
</evidence>
<evidence type="ECO:0000313" key="4">
    <source>
        <dbReference type="Proteomes" id="UP001165367"/>
    </source>
</evidence>
<dbReference type="Proteomes" id="UP001165367">
    <property type="component" value="Unassembled WGS sequence"/>
</dbReference>
<name>A0ABS9KL30_9BACT</name>
<dbReference type="EMBL" id="JAKLTR010000001">
    <property type="protein sequence ID" value="MCG2613026.1"/>
    <property type="molecule type" value="Genomic_DNA"/>
</dbReference>
<comment type="caution">
    <text evidence="3">The sequence shown here is derived from an EMBL/GenBank/DDBJ whole genome shotgun (WGS) entry which is preliminary data.</text>
</comment>
<feature type="domain" description="Tail specific protease" evidence="2">
    <location>
        <begin position="242"/>
        <end position="471"/>
    </location>
</feature>
<dbReference type="InterPro" id="IPR005151">
    <property type="entry name" value="Tail-specific_protease"/>
</dbReference>
<dbReference type="PROSITE" id="PS51257">
    <property type="entry name" value="PROKAR_LIPOPROTEIN"/>
    <property type="match status" value="1"/>
</dbReference>
<dbReference type="SMART" id="SM00245">
    <property type="entry name" value="TSPc"/>
    <property type="match status" value="1"/>
</dbReference>
<organism evidence="3 4">
    <name type="scientific">Terrimonas ginsenosidimutans</name>
    <dbReference type="NCBI Taxonomy" id="2908004"/>
    <lineage>
        <taxon>Bacteria</taxon>
        <taxon>Pseudomonadati</taxon>
        <taxon>Bacteroidota</taxon>
        <taxon>Chitinophagia</taxon>
        <taxon>Chitinophagales</taxon>
        <taxon>Chitinophagaceae</taxon>
        <taxon>Terrimonas</taxon>
    </lineage>
</organism>
<evidence type="ECO:0000259" key="2">
    <source>
        <dbReference type="SMART" id="SM00245"/>
    </source>
</evidence>
<protein>
    <submittedName>
        <fullName evidence="3">S41 family peptidase</fullName>
    </submittedName>
</protein>
<dbReference type="Pfam" id="PF03572">
    <property type="entry name" value="Peptidase_S41"/>
    <property type="match status" value="1"/>
</dbReference>
<dbReference type="PANTHER" id="PTHR32060">
    <property type="entry name" value="TAIL-SPECIFIC PROTEASE"/>
    <property type="match status" value="1"/>
</dbReference>
<keyword evidence="4" id="KW-1185">Reference proteome</keyword>
<dbReference type="RefSeq" id="WP_237868251.1">
    <property type="nucleotide sequence ID" value="NZ_JAKLTR010000001.1"/>
</dbReference>